<evidence type="ECO:0000256" key="1">
    <source>
        <dbReference type="SAM" id="MobiDB-lite"/>
    </source>
</evidence>
<keyword evidence="3" id="KW-1185">Reference proteome</keyword>
<gene>
    <name evidence="2" type="ORF">GCM10007315_34560</name>
</gene>
<evidence type="ECO:0000313" key="2">
    <source>
        <dbReference type="EMBL" id="GHC66748.1"/>
    </source>
</evidence>
<organism evidence="2 3">
    <name type="scientific">Neogemmobacter tilapiae</name>
    <dbReference type="NCBI Taxonomy" id="875041"/>
    <lineage>
        <taxon>Bacteria</taxon>
        <taxon>Pseudomonadati</taxon>
        <taxon>Pseudomonadota</taxon>
        <taxon>Alphaproteobacteria</taxon>
        <taxon>Rhodobacterales</taxon>
        <taxon>Paracoccaceae</taxon>
        <taxon>Neogemmobacter</taxon>
    </lineage>
</organism>
<protein>
    <submittedName>
        <fullName evidence="2">Uncharacterized protein</fullName>
    </submittedName>
</protein>
<sequence length="77" mass="8112">MANEELYATHGPQRVTAGSGLRTARPTADAATQQMQALKAEIAAKAAAEAKLQADLRASLRDEVKPKGGILSRILGR</sequence>
<dbReference type="AlphaFoldDB" id="A0A918TWU7"/>
<feature type="region of interest" description="Disordered" evidence="1">
    <location>
        <begin position="1"/>
        <end position="32"/>
    </location>
</feature>
<reference evidence="2" key="1">
    <citation type="journal article" date="2014" name="Int. J. Syst. Evol. Microbiol.">
        <title>Complete genome sequence of Corynebacterium casei LMG S-19264T (=DSM 44701T), isolated from a smear-ripened cheese.</title>
        <authorList>
            <consortium name="US DOE Joint Genome Institute (JGI-PGF)"/>
            <person name="Walter F."/>
            <person name="Albersmeier A."/>
            <person name="Kalinowski J."/>
            <person name="Ruckert C."/>
        </authorList>
    </citation>
    <scope>NUCLEOTIDE SEQUENCE</scope>
    <source>
        <strain evidence="2">KCTC 23310</strain>
    </source>
</reference>
<dbReference type="EMBL" id="BMYJ01000014">
    <property type="protein sequence ID" value="GHC66748.1"/>
    <property type="molecule type" value="Genomic_DNA"/>
</dbReference>
<name>A0A918TWU7_9RHOB</name>
<dbReference type="RefSeq" id="WP_189413401.1">
    <property type="nucleotide sequence ID" value="NZ_BMYJ01000014.1"/>
</dbReference>
<accession>A0A918TWU7</accession>
<reference evidence="2" key="2">
    <citation type="submission" date="2020-09" db="EMBL/GenBank/DDBJ databases">
        <authorList>
            <person name="Sun Q."/>
            <person name="Kim S."/>
        </authorList>
    </citation>
    <scope>NUCLEOTIDE SEQUENCE</scope>
    <source>
        <strain evidence="2">KCTC 23310</strain>
    </source>
</reference>
<comment type="caution">
    <text evidence="2">The sequence shown here is derived from an EMBL/GenBank/DDBJ whole genome shotgun (WGS) entry which is preliminary data.</text>
</comment>
<proteinExistence type="predicted"/>
<evidence type="ECO:0000313" key="3">
    <source>
        <dbReference type="Proteomes" id="UP000638981"/>
    </source>
</evidence>
<dbReference type="Proteomes" id="UP000638981">
    <property type="component" value="Unassembled WGS sequence"/>
</dbReference>